<dbReference type="GO" id="GO:0019867">
    <property type="term" value="C:outer membrane"/>
    <property type="evidence" value="ECO:0007669"/>
    <property type="project" value="InterPro"/>
</dbReference>
<evidence type="ECO:0000256" key="1">
    <source>
        <dbReference type="SAM" id="SignalP"/>
    </source>
</evidence>
<organism evidence="2 3">
    <name type="scientific">Halomonas binhaiensis</name>
    <dbReference type="NCBI Taxonomy" id="2562282"/>
    <lineage>
        <taxon>Bacteria</taxon>
        <taxon>Pseudomonadati</taxon>
        <taxon>Pseudomonadota</taxon>
        <taxon>Gammaproteobacteria</taxon>
        <taxon>Oceanospirillales</taxon>
        <taxon>Halomonadaceae</taxon>
        <taxon>Halomonas</taxon>
    </lineage>
</organism>
<proteinExistence type="predicted"/>
<sequence length="198" mass="21322">MKTARMLGAITLLTTTAFSAQSALAYQAGDIYVRAGFEKTDSSSSTFKVDSEKQSVDDDIVFGYGAGYLFHNNFGVELNGSQTAKQELSGHGTIESTPVNLMLNYFPLGGHVSRIQPYAGIGVNYTNFDTDSNFDADIDDSWGFAAQVGVDLSITENILVGMYGHYAEVDPDITINDKDVGGIEIDPLVIGAGLTYRF</sequence>
<name>A0A5C1NHK1_9GAMM</name>
<dbReference type="EMBL" id="CP038437">
    <property type="protein sequence ID" value="QEM81677.1"/>
    <property type="molecule type" value="Genomic_DNA"/>
</dbReference>
<accession>A0A5C1NHK1</accession>
<dbReference type="GO" id="GO:0055085">
    <property type="term" value="P:transmembrane transport"/>
    <property type="evidence" value="ECO:0007669"/>
    <property type="project" value="TreeGrafter"/>
</dbReference>
<feature type="signal peptide" evidence="1">
    <location>
        <begin position="1"/>
        <end position="25"/>
    </location>
</feature>
<reference evidence="2" key="1">
    <citation type="submission" date="2021-02" db="EMBL/GenBank/DDBJ databases">
        <title>Strain Y2R2, a novel species of the genus Halomonas.</title>
        <authorList>
            <person name="Huang H."/>
        </authorList>
    </citation>
    <scope>NUCLEOTIDE SEQUENCE</scope>
    <source>
        <strain evidence="2">Y2R2</strain>
    </source>
</reference>
<evidence type="ECO:0000313" key="2">
    <source>
        <dbReference type="EMBL" id="QEM81677.1"/>
    </source>
</evidence>
<dbReference type="InterPro" id="IPR011250">
    <property type="entry name" value="OMP/PagP_B-barrel"/>
</dbReference>
<dbReference type="RefSeq" id="WP_149284688.1">
    <property type="nucleotide sequence ID" value="NZ_CP038437.2"/>
</dbReference>
<dbReference type="Pfam" id="PF03922">
    <property type="entry name" value="OmpW"/>
    <property type="match status" value="1"/>
</dbReference>
<dbReference type="SUPFAM" id="SSF56925">
    <property type="entry name" value="OMPA-like"/>
    <property type="match status" value="1"/>
</dbReference>
<dbReference type="OrthoDB" id="9807574at2"/>
<dbReference type="AlphaFoldDB" id="A0A5C1NHK1"/>
<dbReference type="PANTHER" id="PTHR36920">
    <property type="match status" value="1"/>
</dbReference>
<protein>
    <submittedName>
        <fullName evidence="2">OmpW family protein</fullName>
    </submittedName>
</protein>
<gene>
    <name evidence="2" type="ORF">E4T21_09060</name>
</gene>
<keyword evidence="1" id="KW-0732">Signal</keyword>
<evidence type="ECO:0000313" key="3">
    <source>
        <dbReference type="Proteomes" id="UP000324285"/>
    </source>
</evidence>
<dbReference type="PANTHER" id="PTHR36920:SF1">
    <property type="entry name" value="OUTER MEMBRANE PROTEIN W"/>
    <property type="match status" value="1"/>
</dbReference>
<keyword evidence="3" id="KW-1185">Reference proteome</keyword>
<dbReference type="InterPro" id="IPR005618">
    <property type="entry name" value="OMPW"/>
</dbReference>
<dbReference type="KEGG" id="hbh:E4T21_09060"/>
<feature type="chain" id="PRO_5022928161" evidence="1">
    <location>
        <begin position="26"/>
        <end position="198"/>
    </location>
</feature>
<dbReference type="Gene3D" id="2.40.160.20">
    <property type="match status" value="1"/>
</dbReference>
<dbReference type="Proteomes" id="UP000324285">
    <property type="component" value="Chromosome"/>
</dbReference>